<dbReference type="KEGG" id="spar:SPRG_05416"/>
<feature type="region of interest" description="Disordered" evidence="1">
    <location>
        <begin position="1"/>
        <end position="72"/>
    </location>
</feature>
<name>A0A067CEN5_SAPPC</name>
<proteinExistence type="predicted"/>
<dbReference type="EMBL" id="KK583207">
    <property type="protein sequence ID" value="KDO29174.1"/>
    <property type="molecule type" value="Genomic_DNA"/>
</dbReference>
<keyword evidence="3" id="KW-1185">Reference proteome</keyword>
<reference evidence="2 3" key="1">
    <citation type="journal article" date="2013" name="PLoS Genet.">
        <title>Distinctive expansion of potential virulence genes in the genome of the oomycete fish pathogen Saprolegnia parasitica.</title>
        <authorList>
            <person name="Jiang R.H."/>
            <person name="de Bruijn I."/>
            <person name="Haas B.J."/>
            <person name="Belmonte R."/>
            <person name="Lobach L."/>
            <person name="Christie J."/>
            <person name="van den Ackerveken G."/>
            <person name="Bottin A."/>
            <person name="Bulone V."/>
            <person name="Diaz-Moreno S.M."/>
            <person name="Dumas B."/>
            <person name="Fan L."/>
            <person name="Gaulin E."/>
            <person name="Govers F."/>
            <person name="Grenville-Briggs L.J."/>
            <person name="Horner N.R."/>
            <person name="Levin J.Z."/>
            <person name="Mammella M."/>
            <person name="Meijer H.J."/>
            <person name="Morris P."/>
            <person name="Nusbaum C."/>
            <person name="Oome S."/>
            <person name="Phillips A.J."/>
            <person name="van Rooyen D."/>
            <person name="Rzeszutek E."/>
            <person name="Saraiva M."/>
            <person name="Secombes C.J."/>
            <person name="Seidl M.F."/>
            <person name="Snel B."/>
            <person name="Stassen J.H."/>
            <person name="Sykes S."/>
            <person name="Tripathy S."/>
            <person name="van den Berg H."/>
            <person name="Vega-Arreguin J.C."/>
            <person name="Wawra S."/>
            <person name="Young S.K."/>
            <person name="Zeng Q."/>
            <person name="Dieguez-Uribeondo J."/>
            <person name="Russ C."/>
            <person name="Tyler B.M."/>
            <person name="van West P."/>
        </authorList>
    </citation>
    <scope>NUCLEOTIDE SEQUENCE [LARGE SCALE GENOMIC DNA]</scope>
    <source>
        <strain evidence="2 3">CBS 223.65</strain>
    </source>
</reference>
<accession>A0A067CEN5</accession>
<evidence type="ECO:0000313" key="3">
    <source>
        <dbReference type="Proteomes" id="UP000030745"/>
    </source>
</evidence>
<feature type="compositionally biased region" description="Low complexity" evidence="1">
    <location>
        <begin position="31"/>
        <end position="50"/>
    </location>
</feature>
<dbReference type="OMA" id="PTWKGEP"/>
<sequence>MRMANFLEDKNYSGENLVPPRLDTDPKPRTKPNTKPTTKRTQCGSTSSKSSKSRKVRRDFQERPASWEPQLNDGGTRRIKLLVCGARSCTPATEGSVAGGSVAGADPDTSCFQNTIATAAMLLGVSPTWKGEPTNEYIKRMGHKPADGMPACISRAYVQHLGKAFGFKVDMAAYDYNLLRGPPGANQPIRNSKRPVDDLKKAMGEDGVYLVTTRAKALMHTFIVEWKAGVGTFYEADNEIGVQLDGMDIPALKCVRMLRLQR</sequence>
<dbReference type="Proteomes" id="UP000030745">
    <property type="component" value="Unassembled WGS sequence"/>
</dbReference>
<dbReference type="VEuPathDB" id="FungiDB:SPRG_05416"/>
<dbReference type="RefSeq" id="XP_012200051.1">
    <property type="nucleotide sequence ID" value="XM_012344661.1"/>
</dbReference>
<organism evidence="2 3">
    <name type="scientific">Saprolegnia parasitica (strain CBS 223.65)</name>
    <dbReference type="NCBI Taxonomy" id="695850"/>
    <lineage>
        <taxon>Eukaryota</taxon>
        <taxon>Sar</taxon>
        <taxon>Stramenopiles</taxon>
        <taxon>Oomycota</taxon>
        <taxon>Saprolegniomycetes</taxon>
        <taxon>Saprolegniales</taxon>
        <taxon>Saprolegniaceae</taxon>
        <taxon>Saprolegnia</taxon>
    </lineage>
</organism>
<dbReference type="OrthoDB" id="10471220at2759"/>
<dbReference type="GeneID" id="24127812"/>
<evidence type="ECO:0000313" key="2">
    <source>
        <dbReference type="EMBL" id="KDO29174.1"/>
    </source>
</evidence>
<dbReference type="AlphaFoldDB" id="A0A067CEN5"/>
<evidence type="ECO:0000256" key="1">
    <source>
        <dbReference type="SAM" id="MobiDB-lite"/>
    </source>
</evidence>
<gene>
    <name evidence="2" type="ORF">SPRG_05416</name>
</gene>
<protein>
    <submittedName>
        <fullName evidence="2">Uncharacterized protein</fullName>
    </submittedName>
</protein>